<dbReference type="AlphaFoldDB" id="A0ABD2QJB2"/>
<evidence type="ECO:0000313" key="1">
    <source>
        <dbReference type="EMBL" id="KAL3319592.1"/>
    </source>
</evidence>
<name>A0ABD2QJB2_9PLAT</name>
<dbReference type="EMBL" id="JBJKFK010000120">
    <property type="protein sequence ID" value="KAL3319592.1"/>
    <property type="molecule type" value="Genomic_DNA"/>
</dbReference>
<sequence>MFAPSSQQFMQGGRSGNPCNMCKGGPNGSVCSAGSGMFEPNACALNTDELSFIARAKADALSQMGGGQLAQMFQGMQSGNVGSICSPQAAFGDRCMPGQPHRSGGGGGGGGGGAPMMNSFFTSMPMPDHPTNGMPNFDMGSPQGQPPQNQGFTHGNMSSFLPANFMVNGCSGHHQGSQMHNGFSQMKPWNMRKFICEMAYLF</sequence>
<reference evidence="1 2" key="1">
    <citation type="submission" date="2024-11" db="EMBL/GenBank/DDBJ databases">
        <title>Adaptive evolution of stress response genes in parasites aligns with host niche diversity.</title>
        <authorList>
            <person name="Hahn C."/>
            <person name="Resl P."/>
        </authorList>
    </citation>
    <scope>NUCLEOTIDE SEQUENCE [LARGE SCALE GENOMIC DNA]</scope>
    <source>
        <strain evidence="1">EGGRZ-B1_66</strain>
        <tissue evidence="1">Body</tissue>
    </source>
</reference>
<keyword evidence="2" id="KW-1185">Reference proteome</keyword>
<dbReference type="Proteomes" id="UP001626550">
    <property type="component" value="Unassembled WGS sequence"/>
</dbReference>
<protein>
    <submittedName>
        <fullName evidence="1">Uncharacterized protein</fullName>
    </submittedName>
</protein>
<comment type="caution">
    <text evidence="1">The sequence shown here is derived from an EMBL/GenBank/DDBJ whole genome shotgun (WGS) entry which is preliminary data.</text>
</comment>
<organism evidence="1 2">
    <name type="scientific">Cichlidogyrus casuarinus</name>
    <dbReference type="NCBI Taxonomy" id="1844966"/>
    <lineage>
        <taxon>Eukaryota</taxon>
        <taxon>Metazoa</taxon>
        <taxon>Spiralia</taxon>
        <taxon>Lophotrochozoa</taxon>
        <taxon>Platyhelminthes</taxon>
        <taxon>Monogenea</taxon>
        <taxon>Monopisthocotylea</taxon>
        <taxon>Dactylogyridea</taxon>
        <taxon>Ancyrocephalidae</taxon>
        <taxon>Cichlidogyrus</taxon>
    </lineage>
</organism>
<accession>A0ABD2QJB2</accession>
<proteinExistence type="predicted"/>
<gene>
    <name evidence="1" type="ORF">Ciccas_001722</name>
</gene>
<evidence type="ECO:0000313" key="2">
    <source>
        <dbReference type="Proteomes" id="UP001626550"/>
    </source>
</evidence>